<dbReference type="RefSeq" id="WP_173190290.1">
    <property type="nucleotide sequence ID" value="NZ_JABETK010000002.1"/>
</dbReference>
<name>A0ABV3WS33_9HYPH</name>
<feature type="chain" id="PRO_5047458731" description="Secreted protein" evidence="1">
    <location>
        <begin position="28"/>
        <end position="102"/>
    </location>
</feature>
<evidence type="ECO:0008006" key="4">
    <source>
        <dbReference type="Google" id="ProtNLM"/>
    </source>
</evidence>
<evidence type="ECO:0000313" key="2">
    <source>
        <dbReference type="EMBL" id="MEX4007462.1"/>
    </source>
</evidence>
<protein>
    <recommendedName>
        <fullName evidence="4">Secreted protein</fullName>
    </recommendedName>
</protein>
<evidence type="ECO:0000313" key="3">
    <source>
        <dbReference type="Proteomes" id="UP001559025"/>
    </source>
</evidence>
<evidence type="ECO:0000256" key="1">
    <source>
        <dbReference type="SAM" id="SignalP"/>
    </source>
</evidence>
<organism evidence="2 3">
    <name type="scientific">Neoaquamicrobium sediminum</name>
    <dbReference type="NCBI Taxonomy" id="1849104"/>
    <lineage>
        <taxon>Bacteria</taxon>
        <taxon>Pseudomonadati</taxon>
        <taxon>Pseudomonadota</taxon>
        <taxon>Alphaproteobacteria</taxon>
        <taxon>Hyphomicrobiales</taxon>
        <taxon>Phyllobacteriaceae</taxon>
        <taxon>Neoaquamicrobium</taxon>
    </lineage>
</organism>
<dbReference type="Proteomes" id="UP001559025">
    <property type="component" value="Unassembled WGS sequence"/>
</dbReference>
<accession>A0ABV3WS33</accession>
<sequence length="102" mass="10553">MTQFRTLLRKATIGISMAGVFASSVVAAPLAVPSVPGAPNLVVPVSGDCYAIGMQQAAQVGGQLARATPEVRGGQQVCVIVVLMPARDGQRPRRNEIVVPMG</sequence>
<keyword evidence="3" id="KW-1185">Reference proteome</keyword>
<keyword evidence="1" id="KW-0732">Signal</keyword>
<comment type="caution">
    <text evidence="2">The sequence shown here is derived from an EMBL/GenBank/DDBJ whole genome shotgun (WGS) entry which is preliminary data.</text>
</comment>
<dbReference type="EMBL" id="JAZHFV010000002">
    <property type="protein sequence ID" value="MEX4007462.1"/>
    <property type="molecule type" value="Genomic_DNA"/>
</dbReference>
<reference evidence="2 3" key="1">
    <citation type="submission" date="2024-01" db="EMBL/GenBank/DDBJ databases">
        <title>New evidence supports the origin of RcGTA from prophage.</title>
        <authorList>
            <person name="Xu Y."/>
            <person name="Liu B."/>
            <person name="Chen F."/>
        </authorList>
    </citation>
    <scope>NUCLEOTIDE SEQUENCE [LARGE SCALE GENOMIC DNA]</scope>
    <source>
        <strain evidence="2 3">CBW1107-2</strain>
    </source>
</reference>
<gene>
    <name evidence="2" type="ORF">V1479_09110</name>
</gene>
<proteinExistence type="predicted"/>
<feature type="signal peptide" evidence="1">
    <location>
        <begin position="1"/>
        <end position="27"/>
    </location>
</feature>